<accession>A0AC61NQZ1</accession>
<organism evidence="1 2">
    <name type="scientific">Halosquirtibacter laminarini</name>
    <dbReference type="NCBI Taxonomy" id="3374600"/>
    <lineage>
        <taxon>Bacteria</taxon>
        <taxon>Pseudomonadati</taxon>
        <taxon>Bacteroidota</taxon>
        <taxon>Bacteroidia</taxon>
        <taxon>Marinilabiliales</taxon>
        <taxon>Prolixibacteraceae</taxon>
        <taxon>Halosquirtibacter</taxon>
    </lineage>
</organism>
<reference evidence="1" key="1">
    <citation type="submission" date="2021-08" db="EMBL/GenBank/DDBJ databases">
        <title>Novel anaerobic bacterium isolated from sea squirt in East Sea, Republic of Korea.</title>
        <authorList>
            <person name="Nguyen T.H."/>
            <person name="Li Z."/>
            <person name="Lee Y.-J."/>
            <person name="Ko J."/>
            <person name="Kim S.-G."/>
        </authorList>
    </citation>
    <scope>NUCLEOTIDE SEQUENCE</scope>
    <source>
        <strain evidence="1">KCTC 25031</strain>
    </source>
</reference>
<keyword evidence="2" id="KW-1185">Reference proteome</keyword>
<dbReference type="Proteomes" id="UP000826212">
    <property type="component" value="Chromosome"/>
</dbReference>
<protein>
    <submittedName>
        <fullName evidence="1">Efflux RND transporter periplasmic adaptor subunit</fullName>
    </submittedName>
</protein>
<sequence>MKNILLLTMTLMSILSLTSCNKETREKKVIYRPVSFLKVALNQDTTELYYSGKVKAANRKSLSFRKTGTISAVNIKVGDHVKKNQVLSTLDHTQTNLSIDKAKANKESLYALLQIAKSNFFRIQNLYSFDHISLNDLELAKSKLSSAKANYLSASKELKLLQEDLIYESIVAPQDGVIAEVLFENQENITPGTTTITMNAGEELEVILNLPDEIINKIERGAKLRLQIPATQREGLIGIVSEIAPNIDNNTGLYPVTIKIDSTPKGLREGMVAKVKIDTDILGQHNEVRLPITSIISDQNKHFVYLLNPINDSVAVVIRKPIVLGKNHRHGITIKSGIEKGDLIVTAGLQTLMEHQKVLIK</sequence>
<gene>
    <name evidence="1" type="ORF">K4L44_14545</name>
</gene>
<evidence type="ECO:0000313" key="2">
    <source>
        <dbReference type="Proteomes" id="UP000826212"/>
    </source>
</evidence>
<evidence type="ECO:0000313" key="1">
    <source>
        <dbReference type="EMBL" id="QZE13764.1"/>
    </source>
</evidence>
<name>A0AC61NQZ1_9BACT</name>
<proteinExistence type="predicted"/>
<dbReference type="EMBL" id="CP081303">
    <property type="protein sequence ID" value="QZE13764.1"/>
    <property type="molecule type" value="Genomic_DNA"/>
</dbReference>